<evidence type="ECO:0000313" key="2">
    <source>
        <dbReference type="EMBL" id="MBD7979151.1"/>
    </source>
</evidence>
<feature type="compositionally biased region" description="Basic and acidic residues" evidence="1">
    <location>
        <begin position="7"/>
        <end position="23"/>
    </location>
</feature>
<feature type="compositionally biased region" description="Acidic residues" evidence="1">
    <location>
        <begin position="40"/>
        <end position="49"/>
    </location>
</feature>
<dbReference type="RefSeq" id="WP_191799951.1">
    <property type="nucleotide sequence ID" value="NZ_JACSQF010000001.1"/>
</dbReference>
<name>A0ABR8TTQ1_9CELL</name>
<dbReference type="Proteomes" id="UP000655570">
    <property type="component" value="Unassembled WGS sequence"/>
</dbReference>
<reference evidence="2 3" key="1">
    <citation type="submission" date="2020-08" db="EMBL/GenBank/DDBJ databases">
        <title>A Genomic Blueprint of the Chicken Gut Microbiome.</title>
        <authorList>
            <person name="Gilroy R."/>
            <person name="Ravi A."/>
            <person name="Getino M."/>
            <person name="Pursley I."/>
            <person name="Horton D.L."/>
            <person name="Alikhan N.-F."/>
            <person name="Baker D."/>
            <person name="Gharbi K."/>
            <person name="Hall N."/>
            <person name="Watson M."/>
            <person name="Adriaenssens E.M."/>
            <person name="Foster-Nyarko E."/>
            <person name="Jarju S."/>
            <person name="Secka A."/>
            <person name="Antonio M."/>
            <person name="Oren A."/>
            <person name="Chaudhuri R."/>
            <person name="La Ragione R.M."/>
            <person name="Hildebrand F."/>
            <person name="Pallen M.J."/>
        </authorList>
    </citation>
    <scope>NUCLEOTIDE SEQUENCE [LARGE SCALE GENOMIC DNA]</scope>
    <source>
        <strain evidence="2 3">Sa2CUA9</strain>
    </source>
</reference>
<sequence>MSTSSSKESDDRRIKQGVEKRSNDSLGANKATSGGSGDGAGEDPAGEAF</sequence>
<protein>
    <submittedName>
        <fullName evidence="2">Uncharacterized protein</fullName>
    </submittedName>
</protein>
<gene>
    <name evidence="2" type="ORF">H9641_00245</name>
</gene>
<feature type="region of interest" description="Disordered" evidence="1">
    <location>
        <begin position="1"/>
        <end position="49"/>
    </location>
</feature>
<keyword evidence="3" id="KW-1185">Reference proteome</keyword>
<evidence type="ECO:0000313" key="3">
    <source>
        <dbReference type="Proteomes" id="UP000655570"/>
    </source>
</evidence>
<dbReference type="EMBL" id="JACSQF010000001">
    <property type="protein sequence ID" value="MBD7979151.1"/>
    <property type="molecule type" value="Genomic_DNA"/>
</dbReference>
<proteinExistence type="predicted"/>
<accession>A0ABR8TTQ1</accession>
<evidence type="ECO:0000256" key="1">
    <source>
        <dbReference type="SAM" id="MobiDB-lite"/>
    </source>
</evidence>
<organism evidence="2 3">
    <name type="scientific">Oerskovia merdavium</name>
    <dbReference type="NCBI Taxonomy" id="2762227"/>
    <lineage>
        <taxon>Bacteria</taxon>
        <taxon>Bacillati</taxon>
        <taxon>Actinomycetota</taxon>
        <taxon>Actinomycetes</taxon>
        <taxon>Micrococcales</taxon>
        <taxon>Cellulomonadaceae</taxon>
        <taxon>Oerskovia</taxon>
    </lineage>
</organism>
<comment type="caution">
    <text evidence="2">The sequence shown here is derived from an EMBL/GenBank/DDBJ whole genome shotgun (WGS) entry which is preliminary data.</text>
</comment>